<evidence type="ECO:0000256" key="4">
    <source>
        <dbReference type="ARBA" id="ARBA00023125"/>
    </source>
</evidence>
<accession>A0ABM3FEF1</accession>
<evidence type="ECO:0000256" key="3">
    <source>
        <dbReference type="ARBA" id="ARBA00022833"/>
    </source>
</evidence>
<sequence>MTGCCVPECHNSTRKNYFMKVLPRDPIRRTNWVKNIGLVNLMRKERTYLRETSDDVQICKHENNSEGNKSVLNTVNWTMSLTIEVHRNELVNRQDEVEIISESDKDIEQQNLIDNEALKLEEYDPKEELSRLKQLVFKKTHMVNIYKKKLKSTRRDLGYVDNAPNDRYKVALQSIFNSDQI</sequence>
<dbReference type="SUPFAM" id="SSF57716">
    <property type="entry name" value="Glucocorticoid receptor-like (DNA-binding domain)"/>
    <property type="match status" value="1"/>
</dbReference>
<evidence type="ECO:0000313" key="6">
    <source>
        <dbReference type="Proteomes" id="UP000829291"/>
    </source>
</evidence>
<keyword evidence="6" id="KW-1185">Reference proteome</keyword>
<keyword evidence="3" id="KW-0862">Zinc</keyword>
<dbReference type="InterPro" id="IPR006612">
    <property type="entry name" value="THAP_Znf"/>
</dbReference>
<evidence type="ECO:0000259" key="5">
    <source>
        <dbReference type="Pfam" id="PF05485"/>
    </source>
</evidence>
<dbReference type="Proteomes" id="UP000829291">
    <property type="component" value="Chromosome 2"/>
</dbReference>
<dbReference type="Pfam" id="PF05485">
    <property type="entry name" value="THAP"/>
    <property type="match status" value="1"/>
</dbReference>
<protein>
    <submittedName>
        <fullName evidence="7">Uncharacterized protein LOC124292735</fullName>
    </submittedName>
</protein>
<gene>
    <name evidence="7" type="primary">LOC124292735</name>
</gene>
<keyword evidence="1" id="KW-0479">Metal-binding</keyword>
<keyword evidence="2" id="KW-0863">Zinc-finger</keyword>
<dbReference type="RefSeq" id="XP_046586401.1">
    <property type="nucleotide sequence ID" value="XM_046730445.1"/>
</dbReference>
<feature type="domain" description="THAP-type" evidence="5">
    <location>
        <begin position="4"/>
        <end position="46"/>
    </location>
</feature>
<organism evidence="6 7">
    <name type="scientific">Neodiprion lecontei</name>
    <name type="common">Redheaded pine sawfly</name>
    <dbReference type="NCBI Taxonomy" id="441921"/>
    <lineage>
        <taxon>Eukaryota</taxon>
        <taxon>Metazoa</taxon>
        <taxon>Ecdysozoa</taxon>
        <taxon>Arthropoda</taxon>
        <taxon>Hexapoda</taxon>
        <taxon>Insecta</taxon>
        <taxon>Pterygota</taxon>
        <taxon>Neoptera</taxon>
        <taxon>Endopterygota</taxon>
        <taxon>Hymenoptera</taxon>
        <taxon>Tenthredinoidea</taxon>
        <taxon>Diprionidae</taxon>
        <taxon>Diprioninae</taxon>
        <taxon>Neodiprion</taxon>
    </lineage>
</organism>
<name>A0ABM3FEF1_NEOLC</name>
<evidence type="ECO:0000256" key="2">
    <source>
        <dbReference type="ARBA" id="ARBA00022771"/>
    </source>
</evidence>
<proteinExistence type="predicted"/>
<evidence type="ECO:0000313" key="7">
    <source>
        <dbReference type="RefSeq" id="XP_046586401.1"/>
    </source>
</evidence>
<keyword evidence="4" id="KW-0238">DNA-binding</keyword>
<evidence type="ECO:0000256" key="1">
    <source>
        <dbReference type="ARBA" id="ARBA00022723"/>
    </source>
</evidence>
<reference evidence="7" key="1">
    <citation type="submission" date="2025-08" db="UniProtKB">
        <authorList>
            <consortium name="RefSeq"/>
        </authorList>
    </citation>
    <scope>IDENTIFICATION</scope>
    <source>
        <tissue evidence="7">Thorax and Abdomen</tissue>
    </source>
</reference>
<dbReference type="GeneID" id="124292735"/>